<evidence type="ECO:0000256" key="1">
    <source>
        <dbReference type="SAM" id="Phobius"/>
    </source>
</evidence>
<reference evidence="2 3" key="1">
    <citation type="journal article" date="2017" name="BMC Genomics">
        <title>Comparative genomic and phylogenomic analyses of the Bifidobacteriaceae family.</title>
        <authorList>
            <person name="Lugli G.A."/>
            <person name="Milani C."/>
            <person name="Turroni F."/>
            <person name="Duranti S."/>
            <person name="Mancabelli L."/>
            <person name="Mangifesta M."/>
            <person name="Ferrario C."/>
            <person name="Modesto M."/>
            <person name="Mattarelli P."/>
            <person name="Jiri K."/>
            <person name="van Sinderen D."/>
            <person name="Ventura M."/>
        </authorList>
    </citation>
    <scope>NUCLEOTIDE SEQUENCE [LARGE SCALE GENOMIC DNA]</scope>
    <source>
        <strain evidence="2 3">DSM 24744</strain>
    </source>
</reference>
<gene>
    <name evidence="2" type="ORF">PSSU_0998</name>
</gene>
<evidence type="ECO:0000313" key="3">
    <source>
        <dbReference type="Proteomes" id="UP000216454"/>
    </source>
</evidence>
<dbReference type="AlphaFoldDB" id="A0A261EX04"/>
<evidence type="ECO:0000313" key="2">
    <source>
        <dbReference type="EMBL" id="OZG51375.1"/>
    </source>
</evidence>
<protein>
    <submittedName>
        <fullName evidence="2">Uncharacterized protein</fullName>
    </submittedName>
</protein>
<sequence length="79" mass="8895">MNDMNETMGYLALVGQQKLDAALLRYDAWWLVLFAILLAVGGTLLMGMAVWCVTRGHGWFTGQWHFSWSGASIDVRCRS</sequence>
<name>A0A261EX04_9BIFI</name>
<accession>A0A261EX04</accession>
<keyword evidence="3" id="KW-1185">Reference proteome</keyword>
<keyword evidence="1" id="KW-0812">Transmembrane</keyword>
<keyword evidence="1" id="KW-1133">Transmembrane helix</keyword>
<dbReference type="RefSeq" id="WP_211278417.1">
    <property type="nucleotide sequence ID" value="NZ_MWWQ01000008.1"/>
</dbReference>
<feature type="transmembrane region" description="Helical" evidence="1">
    <location>
        <begin position="28"/>
        <end position="53"/>
    </location>
</feature>
<organism evidence="2 3">
    <name type="scientific">Pseudoscardovia suis</name>
    <dbReference type="NCBI Taxonomy" id="987063"/>
    <lineage>
        <taxon>Bacteria</taxon>
        <taxon>Bacillati</taxon>
        <taxon>Actinomycetota</taxon>
        <taxon>Actinomycetes</taxon>
        <taxon>Bifidobacteriales</taxon>
        <taxon>Bifidobacteriaceae</taxon>
        <taxon>Pseudoscardovia</taxon>
    </lineage>
</organism>
<keyword evidence="1" id="KW-0472">Membrane</keyword>
<dbReference type="Proteomes" id="UP000216454">
    <property type="component" value="Unassembled WGS sequence"/>
</dbReference>
<dbReference type="EMBL" id="MWWQ01000008">
    <property type="protein sequence ID" value="OZG51375.1"/>
    <property type="molecule type" value="Genomic_DNA"/>
</dbReference>
<comment type="caution">
    <text evidence="2">The sequence shown here is derived from an EMBL/GenBank/DDBJ whole genome shotgun (WGS) entry which is preliminary data.</text>
</comment>
<proteinExistence type="predicted"/>